<gene>
    <name evidence="2" type="ORF">H920_19862</name>
</gene>
<sequence>MSRLHYGGSRPSGLQSTWFPCSTFLSIKDESDHVPPEPALTSHLPHRGNRVEEIFELHGVLQPGDPEGESGPESVEKPHSIAWPEAVSPPPVSPRPLTSSPTSPNTQTPAKPS</sequence>
<dbReference type="EMBL" id="KN125342">
    <property type="protein sequence ID" value="KFO18651.1"/>
    <property type="molecule type" value="Genomic_DNA"/>
</dbReference>
<reference evidence="2 3" key="1">
    <citation type="submission" date="2013-11" db="EMBL/GenBank/DDBJ databases">
        <title>The Damaraland mole rat (Fukomys damarensis) genome and evolution of African mole rats.</title>
        <authorList>
            <person name="Gladyshev V.N."/>
            <person name="Fang X."/>
        </authorList>
    </citation>
    <scope>NUCLEOTIDE SEQUENCE [LARGE SCALE GENOMIC DNA]</scope>
    <source>
        <tissue evidence="2">Liver</tissue>
    </source>
</reference>
<feature type="compositionally biased region" description="Low complexity" evidence="1">
    <location>
        <begin position="95"/>
        <end position="113"/>
    </location>
</feature>
<dbReference type="Proteomes" id="UP000028990">
    <property type="component" value="Unassembled WGS sequence"/>
</dbReference>
<organism evidence="2 3">
    <name type="scientific">Fukomys damarensis</name>
    <name type="common">Damaraland mole rat</name>
    <name type="synonym">Cryptomys damarensis</name>
    <dbReference type="NCBI Taxonomy" id="885580"/>
    <lineage>
        <taxon>Eukaryota</taxon>
        <taxon>Metazoa</taxon>
        <taxon>Chordata</taxon>
        <taxon>Craniata</taxon>
        <taxon>Vertebrata</taxon>
        <taxon>Euteleostomi</taxon>
        <taxon>Mammalia</taxon>
        <taxon>Eutheria</taxon>
        <taxon>Euarchontoglires</taxon>
        <taxon>Glires</taxon>
        <taxon>Rodentia</taxon>
        <taxon>Hystricomorpha</taxon>
        <taxon>Bathyergidae</taxon>
        <taxon>Fukomys</taxon>
    </lineage>
</organism>
<evidence type="ECO:0000256" key="1">
    <source>
        <dbReference type="SAM" id="MobiDB-lite"/>
    </source>
</evidence>
<proteinExistence type="predicted"/>
<accession>A0A091D749</accession>
<evidence type="ECO:0000313" key="3">
    <source>
        <dbReference type="Proteomes" id="UP000028990"/>
    </source>
</evidence>
<feature type="region of interest" description="Disordered" evidence="1">
    <location>
        <begin position="61"/>
        <end position="113"/>
    </location>
</feature>
<dbReference type="AlphaFoldDB" id="A0A091D749"/>
<protein>
    <submittedName>
        <fullName evidence="2">Uncharacterized protein</fullName>
    </submittedName>
</protein>
<keyword evidence="3" id="KW-1185">Reference proteome</keyword>
<evidence type="ECO:0000313" key="2">
    <source>
        <dbReference type="EMBL" id="KFO18651.1"/>
    </source>
</evidence>
<name>A0A091D749_FUKDA</name>